<sequence length="618" mass="69327">MMKFHENRISKKAEDSDFDFKNNCLFCDKEASVKVEIKKAQKYRKIVHYVETLKALQNIKKKAEQRQDAEGKAVLTRIICAIDLVAVEARYHNACYEKKTLEGQGKMFMAISIKLVESCVKPPSTYSSIVDGGFLMHAVKSFSPCEAVLFNRYTCALSTESVEGQRGVLSRMSATITLDENMVAKTEQALQRTSGWGRRYTYLLNCNKCMSVIGSDTDLPTIRIERGIEETSLYFLRSQLTNYEEKCYNINKTQEAIEPIKDALLFLHAATGCDTTSAIFRKGKSAAFKLIEQNHKLSFLISHFNSPQVDPQKVIEIGEVFLKHLFGGKEINSPDDLRYIHAETEKVKESGKRRGKKEGKERGKGKRERDHKGKSSEPRTPSSQLLVSADGSHQSSVHCFPHSRQSPLPVPGDPVWTQGSPEAHDTEKPNEIFDATPLKNKQKLPPFLKRCGFTPFRYEKEMALRDFGSLNQSVVAVLLGPSITICLANGYEWNRRVSGVISRKQRPVSYGLALQHPLPPSQAARPPPTVTQRPASSIFITPSTTSSISLNNADCTSPQKSARASCCPPCRIPRRRRNTAQHLPELSLDRPDLSNRGQPQVHLCRNRPAQSVDRGLPH</sequence>
<feature type="region of interest" description="Disordered" evidence="1">
    <location>
        <begin position="516"/>
        <end position="535"/>
    </location>
</feature>
<evidence type="ECO:0000256" key="1">
    <source>
        <dbReference type="SAM" id="MobiDB-lite"/>
    </source>
</evidence>
<dbReference type="AlphaFoldDB" id="A0A8K0FZ52"/>
<feature type="compositionally biased region" description="Basic and acidic residues" evidence="1">
    <location>
        <begin position="344"/>
        <end position="377"/>
    </location>
</feature>
<dbReference type="EMBL" id="VTPC01090648">
    <property type="protein sequence ID" value="KAF2882162.1"/>
    <property type="molecule type" value="Genomic_DNA"/>
</dbReference>
<dbReference type="OrthoDB" id="6753017at2759"/>
<comment type="caution">
    <text evidence="2">The sequence shown here is derived from an EMBL/GenBank/DDBJ whole genome shotgun (WGS) entry which is preliminary data.</text>
</comment>
<feature type="region of interest" description="Disordered" evidence="1">
    <location>
        <begin position="344"/>
        <end position="428"/>
    </location>
</feature>
<proteinExistence type="predicted"/>
<feature type="compositionally biased region" description="Polar residues" evidence="1">
    <location>
        <begin position="378"/>
        <end position="397"/>
    </location>
</feature>
<name>A0A8K0FZ52_IGNLU</name>
<feature type="region of interest" description="Disordered" evidence="1">
    <location>
        <begin position="581"/>
        <end position="618"/>
    </location>
</feature>
<accession>A0A8K0FZ52</accession>
<reference evidence="2" key="1">
    <citation type="submission" date="2019-08" db="EMBL/GenBank/DDBJ databases">
        <title>The genome of the North American firefly Photinus pyralis.</title>
        <authorList>
            <consortium name="Photinus pyralis genome working group"/>
            <person name="Fallon T.R."/>
            <person name="Sander Lower S.E."/>
            <person name="Weng J.-K."/>
        </authorList>
    </citation>
    <scope>NUCLEOTIDE SEQUENCE</scope>
    <source>
        <strain evidence="2">TRF0915ILg1</strain>
        <tissue evidence="2">Whole body</tissue>
    </source>
</reference>
<evidence type="ECO:0000313" key="2">
    <source>
        <dbReference type="EMBL" id="KAF2882162.1"/>
    </source>
</evidence>
<keyword evidence="3" id="KW-1185">Reference proteome</keyword>
<evidence type="ECO:0000313" key="3">
    <source>
        <dbReference type="Proteomes" id="UP000801492"/>
    </source>
</evidence>
<protein>
    <submittedName>
        <fullName evidence="2">Uncharacterized protein</fullName>
    </submittedName>
</protein>
<dbReference type="Proteomes" id="UP000801492">
    <property type="component" value="Unassembled WGS sequence"/>
</dbReference>
<organism evidence="2 3">
    <name type="scientific">Ignelater luminosus</name>
    <name type="common">Cucubano</name>
    <name type="synonym">Pyrophorus luminosus</name>
    <dbReference type="NCBI Taxonomy" id="2038154"/>
    <lineage>
        <taxon>Eukaryota</taxon>
        <taxon>Metazoa</taxon>
        <taxon>Ecdysozoa</taxon>
        <taxon>Arthropoda</taxon>
        <taxon>Hexapoda</taxon>
        <taxon>Insecta</taxon>
        <taxon>Pterygota</taxon>
        <taxon>Neoptera</taxon>
        <taxon>Endopterygota</taxon>
        <taxon>Coleoptera</taxon>
        <taxon>Polyphaga</taxon>
        <taxon>Elateriformia</taxon>
        <taxon>Elateroidea</taxon>
        <taxon>Elateridae</taxon>
        <taxon>Agrypninae</taxon>
        <taxon>Pyrophorini</taxon>
        <taxon>Ignelater</taxon>
    </lineage>
</organism>
<feature type="compositionally biased region" description="Pro residues" evidence="1">
    <location>
        <begin position="517"/>
        <end position="529"/>
    </location>
</feature>
<gene>
    <name evidence="2" type="ORF">ILUMI_24018</name>
</gene>